<accession>A0ABQ4IWT6</accession>
<comment type="caution">
    <text evidence="10">The sequence shown here is derived from an EMBL/GenBank/DDBJ whole genome shotgun (WGS) entry which is preliminary data.</text>
</comment>
<keyword evidence="2" id="KW-1003">Cell membrane</keyword>
<proteinExistence type="predicted"/>
<reference evidence="10 11" key="1">
    <citation type="submission" date="2021-01" db="EMBL/GenBank/DDBJ databases">
        <title>Whole genome shotgun sequence of Verrucosispora lutea NBRC 106530.</title>
        <authorList>
            <person name="Komaki H."/>
            <person name="Tamura T."/>
        </authorList>
    </citation>
    <scope>NUCLEOTIDE SEQUENCE [LARGE SCALE GENOMIC DNA]</scope>
    <source>
        <strain evidence="10 11">NBRC 106530</strain>
    </source>
</reference>
<comment type="subcellular location">
    <subcellularLocation>
        <location evidence="1">Cell membrane</location>
    </subcellularLocation>
</comment>
<dbReference type="Proteomes" id="UP000643165">
    <property type="component" value="Unassembled WGS sequence"/>
</dbReference>
<dbReference type="RefSeq" id="WP_239095905.1">
    <property type="nucleotide sequence ID" value="NZ_BOPB01000013.1"/>
</dbReference>
<dbReference type="InterPro" id="IPR043760">
    <property type="entry name" value="PycTM_dom"/>
</dbReference>
<keyword evidence="3 8" id="KW-0812">Transmembrane</keyword>
<evidence type="ECO:0000256" key="3">
    <source>
        <dbReference type="ARBA" id="ARBA00022692"/>
    </source>
</evidence>
<gene>
    <name evidence="10" type="ORF">Vlu01_29460</name>
</gene>
<keyword evidence="11" id="KW-1185">Reference proteome</keyword>
<keyword evidence="5 8" id="KW-1133">Transmembrane helix</keyword>
<keyword evidence="4" id="KW-0547">Nucleotide-binding</keyword>
<sequence length="165" mass="17870">MTSTDPTETAWKIHAALVDWTGKVDAKASFALTIESAVLAGAVGLSNSGSRFGNLTGFWPLLIFWAGAGLLAVSVVLSVLVVMPRTRNKNVPTEWPSNFIYFGHLQHWSPEPLEKALRDLDPLPMLSRQLVVMSKIACTKHRRVQESLGIALFGAFLVATAGIIA</sequence>
<evidence type="ECO:0000313" key="11">
    <source>
        <dbReference type="Proteomes" id="UP000643165"/>
    </source>
</evidence>
<keyword evidence="6" id="KW-0051">Antiviral defense</keyword>
<evidence type="ECO:0000259" key="9">
    <source>
        <dbReference type="Pfam" id="PF18967"/>
    </source>
</evidence>
<evidence type="ECO:0000313" key="10">
    <source>
        <dbReference type="EMBL" id="GIJ22322.1"/>
    </source>
</evidence>
<keyword evidence="7 8" id="KW-0472">Membrane</keyword>
<evidence type="ECO:0000256" key="7">
    <source>
        <dbReference type="ARBA" id="ARBA00023136"/>
    </source>
</evidence>
<protein>
    <recommendedName>
        <fullName evidence="9">Pycsar effector protein domain-containing protein</fullName>
    </recommendedName>
</protein>
<evidence type="ECO:0000256" key="5">
    <source>
        <dbReference type="ARBA" id="ARBA00022989"/>
    </source>
</evidence>
<feature type="transmembrane region" description="Helical" evidence="8">
    <location>
        <begin position="147"/>
        <end position="164"/>
    </location>
</feature>
<organism evidence="10 11">
    <name type="scientific">Micromonospora lutea</name>
    <dbReference type="NCBI Taxonomy" id="419825"/>
    <lineage>
        <taxon>Bacteria</taxon>
        <taxon>Bacillati</taxon>
        <taxon>Actinomycetota</taxon>
        <taxon>Actinomycetes</taxon>
        <taxon>Micromonosporales</taxon>
        <taxon>Micromonosporaceae</taxon>
        <taxon>Micromonospora</taxon>
    </lineage>
</organism>
<feature type="domain" description="Pycsar effector protein" evidence="9">
    <location>
        <begin position="9"/>
        <end position="161"/>
    </location>
</feature>
<feature type="transmembrane region" description="Helical" evidence="8">
    <location>
        <begin position="58"/>
        <end position="82"/>
    </location>
</feature>
<dbReference type="Pfam" id="PF18967">
    <property type="entry name" value="PycTM"/>
    <property type="match status" value="1"/>
</dbReference>
<evidence type="ECO:0000256" key="6">
    <source>
        <dbReference type="ARBA" id="ARBA00023118"/>
    </source>
</evidence>
<evidence type="ECO:0000256" key="1">
    <source>
        <dbReference type="ARBA" id="ARBA00004236"/>
    </source>
</evidence>
<name>A0ABQ4IWT6_9ACTN</name>
<evidence type="ECO:0000256" key="4">
    <source>
        <dbReference type="ARBA" id="ARBA00022741"/>
    </source>
</evidence>
<dbReference type="EMBL" id="BOPB01000013">
    <property type="protein sequence ID" value="GIJ22322.1"/>
    <property type="molecule type" value="Genomic_DNA"/>
</dbReference>
<evidence type="ECO:0000256" key="8">
    <source>
        <dbReference type="SAM" id="Phobius"/>
    </source>
</evidence>
<evidence type="ECO:0000256" key="2">
    <source>
        <dbReference type="ARBA" id="ARBA00022475"/>
    </source>
</evidence>